<dbReference type="GO" id="GO:0030424">
    <property type="term" value="C:axon"/>
    <property type="evidence" value="ECO:0007669"/>
    <property type="project" value="TreeGrafter"/>
</dbReference>
<feature type="domain" description="Gastrin/cholecystokinin peptide hormone" evidence="4">
    <location>
        <begin position="6"/>
        <end position="108"/>
    </location>
</feature>
<dbReference type="EMBL" id="RHFK02000019">
    <property type="protein sequence ID" value="TWW59827.1"/>
    <property type="molecule type" value="Genomic_DNA"/>
</dbReference>
<reference evidence="5 6" key="1">
    <citation type="submission" date="2019-04" db="EMBL/GenBank/DDBJ databases">
        <title>Chromosome genome assembly for Takifugu flavidus.</title>
        <authorList>
            <person name="Xiao S."/>
        </authorList>
    </citation>
    <scope>NUCLEOTIDE SEQUENCE [LARGE SCALE GENOMIC DNA]</scope>
    <source>
        <strain evidence="5">HTHZ2018</strain>
        <tissue evidence="5">Muscle</tissue>
    </source>
</reference>
<evidence type="ECO:0000313" key="6">
    <source>
        <dbReference type="Proteomes" id="UP000324091"/>
    </source>
</evidence>
<evidence type="ECO:0000256" key="3">
    <source>
        <dbReference type="SAM" id="SignalP"/>
    </source>
</evidence>
<dbReference type="GO" id="GO:0007586">
    <property type="term" value="P:digestion"/>
    <property type="evidence" value="ECO:0007669"/>
    <property type="project" value="InterPro"/>
</dbReference>
<keyword evidence="3" id="KW-0732">Signal</keyword>
<dbReference type="Pfam" id="PF00918">
    <property type="entry name" value="Gastrin"/>
    <property type="match status" value="1"/>
</dbReference>
<dbReference type="PANTHER" id="PTHR10786:SF0">
    <property type="entry name" value="CHOLECYSTOKININ"/>
    <property type="match status" value="1"/>
</dbReference>
<evidence type="ECO:0000259" key="4">
    <source>
        <dbReference type="Pfam" id="PF00918"/>
    </source>
</evidence>
<feature type="chain" id="PRO_5022907918" description="Gastrin/cholecystokinin peptide hormone domain-containing protein" evidence="3">
    <location>
        <begin position="25"/>
        <end position="109"/>
    </location>
</feature>
<proteinExistence type="predicted"/>
<evidence type="ECO:0000256" key="1">
    <source>
        <dbReference type="ARBA" id="ARBA00022641"/>
    </source>
</evidence>
<feature type="signal peptide" evidence="3">
    <location>
        <begin position="1"/>
        <end position="24"/>
    </location>
</feature>
<keyword evidence="1" id="KW-0765">Sulfation</keyword>
<dbReference type="AlphaFoldDB" id="A0A5C6N2D1"/>
<evidence type="ECO:0000313" key="5">
    <source>
        <dbReference type="EMBL" id="TWW59827.1"/>
    </source>
</evidence>
<keyword evidence="2" id="KW-0027">Amidation</keyword>
<protein>
    <recommendedName>
        <fullName evidence="4">Gastrin/cholecystokinin peptide hormone domain-containing protein</fullName>
    </recommendedName>
</protein>
<keyword evidence="6" id="KW-1185">Reference proteome</keyword>
<gene>
    <name evidence="5" type="ORF">D4764_06G0013570</name>
</gene>
<dbReference type="InterPro" id="IPR001651">
    <property type="entry name" value="Gastrin/CCK"/>
</dbReference>
<dbReference type="GO" id="GO:0005184">
    <property type="term" value="F:neuropeptide hormone activity"/>
    <property type="evidence" value="ECO:0007669"/>
    <property type="project" value="InterPro"/>
</dbReference>
<comment type="caution">
    <text evidence="5">The sequence shown here is derived from an EMBL/GenBank/DDBJ whole genome shotgun (WGS) entry which is preliminary data.</text>
</comment>
<name>A0A5C6N2D1_9TELE</name>
<evidence type="ECO:0000256" key="2">
    <source>
        <dbReference type="ARBA" id="ARBA00022815"/>
    </source>
</evidence>
<accession>A0A5C6N2D1</accession>
<sequence>MSGKDVMAVALLAVLLIATAASSAGNTKKTDVLQKLLTKTENVRMLRGKQQQESQPDLARVERRAQLSDDEREIMTKQIMQALSEMMNTDCMLDRDYQGWVDFGRRDAK</sequence>
<dbReference type="PANTHER" id="PTHR10786">
    <property type="entry name" value="CHOLECYSTOKININ"/>
    <property type="match status" value="1"/>
</dbReference>
<organism evidence="5 6">
    <name type="scientific">Takifugu flavidus</name>
    <name type="common">sansaifugu</name>
    <dbReference type="NCBI Taxonomy" id="433684"/>
    <lineage>
        <taxon>Eukaryota</taxon>
        <taxon>Metazoa</taxon>
        <taxon>Chordata</taxon>
        <taxon>Craniata</taxon>
        <taxon>Vertebrata</taxon>
        <taxon>Euteleostomi</taxon>
        <taxon>Actinopterygii</taxon>
        <taxon>Neopterygii</taxon>
        <taxon>Teleostei</taxon>
        <taxon>Neoteleostei</taxon>
        <taxon>Acanthomorphata</taxon>
        <taxon>Eupercaria</taxon>
        <taxon>Tetraodontiformes</taxon>
        <taxon>Tetradontoidea</taxon>
        <taxon>Tetraodontidae</taxon>
        <taxon>Takifugu</taxon>
    </lineage>
</organism>
<dbReference type="InterPro" id="IPR015499">
    <property type="entry name" value="CCK-like"/>
</dbReference>
<dbReference type="Proteomes" id="UP000324091">
    <property type="component" value="Chromosome 6"/>
</dbReference>
<dbReference type="GO" id="GO:0005615">
    <property type="term" value="C:extracellular space"/>
    <property type="evidence" value="ECO:0007669"/>
    <property type="project" value="TreeGrafter"/>
</dbReference>